<dbReference type="Pfam" id="PF11726">
    <property type="entry name" value="YagK_YfjJ_C"/>
    <property type="match status" value="1"/>
</dbReference>
<keyword evidence="3" id="KW-1185">Reference proteome</keyword>
<feature type="domain" description="YagK/YfjJ C-terminal" evidence="1">
    <location>
        <begin position="52"/>
        <end position="219"/>
    </location>
</feature>
<dbReference type="RefSeq" id="WP_181836205.1">
    <property type="nucleotide sequence ID" value="NZ_JACERN010000031.1"/>
</dbReference>
<name>A0A838YEF4_9NEIS</name>
<organism evidence="2 3">
    <name type="scientific">Aquitalea aquatica</name>
    <dbReference type="NCBI Taxonomy" id="3044273"/>
    <lineage>
        <taxon>Bacteria</taxon>
        <taxon>Pseudomonadati</taxon>
        <taxon>Pseudomonadota</taxon>
        <taxon>Betaproteobacteria</taxon>
        <taxon>Neisseriales</taxon>
        <taxon>Chromobacteriaceae</taxon>
        <taxon>Aquitalea</taxon>
    </lineage>
</organism>
<evidence type="ECO:0000313" key="3">
    <source>
        <dbReference type="Proteomes" id="UP000545606"/>
    </source>
</evidence>
<evidence type="ECO:0000313" key="2">
    <source>
        <dbReference type="EMBL" id="MBA4709124.1"/>
    </source>
</evidence>
<comment type="caution">
    <text evidence="2">The sequence shown here is derived from an EMBL/GenBank/DDBJ whole genome shotgun (WGS) entry which is preliminary data.</text>
</comment>
<proteinExistence type="predicted"/>
<dbReference type="AlphaFoldDB" id="A0A838YEF4"/>
<dbReference type="Proteomes" id="UP000545606">
    <property type="component" value="Unassembled WGS sequence"/>
</dbReference>
<reference evidence="2 3" key="1">
    <citation type="submission" date="2020-07" db="EMBL/GenBank/DDBJ databases">
        <title>Draft genome sequence of violacein-producing bacteria and related species.</title>
        <authorList>
            <person name="Wilson H.S."/>
            <person name="De Leon M.E."/>
        </authorList>
    </citation>
    <scope>NUCLEOTIDE SEQUENCE [LARGE SCALE GENOMIC DNA]</scope>
    <source>
        <strain evidence="2 3">HSC-21Su07</strain>
    </source>
</reference>
<dbReference type="EMBL" id="JACERN010000031">
    <property type="protein sequence ID" value="MBA4709124.1"/>
    <property type="molecule type" value="Genomic_DNA"/>
</dbReference>
<sequence length="228" mass="25933">MDNRLRNKNNTNQKLYVDEFFNGLPVYLLRGPLVLEYLERLYQVICSAFSSSSRVFAFRVELRFPAGSACDEAALSNRALVKFIASFREKISYNRSRASALDPYAHEAMLRYVWAREVGECGSVHYHLLIMLNGHAFHTLGDFNSEQSNNYHRVHEAWASALGMSRSAVSGLVHFPQNAVYRVNRGDQVGLEQLFYRASYLCKADTKVFGNGWHGFGASRGSCGMRRR</sequence>
<dbReference type="InterPro" id="IPR057271">
    <property type="entry name" value="YagK_YfjJ_C"/>
</dbReference>
<accession>A0A838YEF4</accession>
<protein>
    <submittedName>
        <fullName evidence="2">Inovirus Gp2 family protein</fullName>
    </submittedName>
</protein>
<evidence type="ECO:0000259" key="1">
    <source>
        <dbReference type="Pfam" id="PF11726"/>
    </source>
</evidence>
<gene>
    <name evidence="2" type="ORF">H2Z84_12140</name>
</gene>